<comment type="caution">
    <text evidence="2">The sequence shown here is derived from an EMBL/GenBank/DDBJ whole genome shotgun (WGS) entry which is preliminary data.</text>
</comment>
<evidence type="ECO:0000313" key="3">
    <source>
        <dbReference type="Proteomes" id="UP001219525"/>
    </source>
</evidence>
<accession>A0AAD7E529</accession>
<dbReference type="Pfam" id="PF24764">
    <property type="entry name" value="rva_4"/>
    <property type="match status" value="1"/>
</dbReference>
<evidence type="ECO:0000259" key="1">
    <source>
        <dbReference type="Pfam" id="PF24764"/>
    </source>
</evidence>
<dbReference type="EMBL" id="JARJCW010000002">
    <property type="protein sequence ID" value="KAJ7228287.1"/>
    <property type="molecule type" value="Genomic_DNA"/>
</dbReference>
<gene>
    <name evidence="2" type="ORF">GGX14DRAFT_530157</name>
</gene>
<protein>
    <recommendedName>
        <fullName evidence="1">Integrase core domain-containing protein</fullName>
    </recommendedName>
</protein>
<reference evidence="2" key="1">
    <citation type="submission" date="2023-03" db="EMBL/GenBank/DDBJ databases">
        <title>Massive genome expansion in bonnet fungi (Mycena s.s.) driven by repeated elements and novel gene families across ecological guilds.</title>
        <authorList>
            <consortium name="Lawrence Berkeley National Laboratory"/>
            <person name="Harder C.B."/>
            <person name="Miyauchi S."/>
            <person name="Viragh M."/>
            <person name="Kuo A."/>
            <person name="Thoen E."/>
            <person name="Andreopoulos B."/>
            <person name="Lu D."/>
            <person name="Skrede I."/>
            <person name="Drula E."/>
            <person name="Henrissat B."/>
            <person name="Morin E."/>
            <person name="Kohler A."/>
            <person name="Barry K."/>
            <person name="LaButti K."/>
            <person name="Morin E."/>
            <person name="Salamov A."/>
            <person name="Lipzen A."/>
            <person name="Mereny Z."/>
            <person name="Hegedus B."/>
            <person name="Baldrian P."/>
            <person name="Stursova M."/>
            <person name="Weitz H."/>
            <person name="Taylor A."/>
            <person name="Grigoriev I.V."/>
            <person name="Nagy L.G."/>
            <person name="Martin F."/>
            <person name="Kauserud H."/>
        </authorList>
    </citation>
    <scope>NUCLEOTIDE SEQUENCE</scope>
    <source>
        <strain evidence="2">9144</strain>
    </source>
</reference>
<evidence type="ECO:0000313" key="2">
    <source>
        <dbReference type="EMBL" id="KAJ7228287.1"/>
    </source>
</evidence>
<proteinExistence type="predicted"/>
<keyword evidence="3" id="KW-1185">Reference proteome</keyword>
<dbReference type="InterPro" id="IPR058913">
    <property type="entry name" value="Integrase_dom_put"/>
</dbReference>
<organism evidence="2 3">
    <name type="scientific">Mycena pura</name>
    <dbReference type="NCBI Taxonomy" id="153505"/>
    <lineage>
        <taxon>Eukaryota</taxon>
        <taxon>Fungi</taxon>
        <taxon>Dikarya</taxon>
        <taxon>Basidiomycota</taxon>
        <taxon>Agaricomycotina</taxon>
        <taxon>Agaricomycetes</taxon>
        <taxon>Agaricomycetidae</taxon>
        <taxon>Agaricales</taxon>
        <taxon>Marasmiineae</taxon>
        <taxon>Mycenaceae</taxon>
        <taxon>Mycena</taxon>
    </lineage>
</organism>
<sequence>MERNRGLRRGSYLWGRSVHNIRIERLWVDVTVQVTEYWIYLFEQLELHYGLDIANVAHIWLLHFLFLGTLNSALAFFAEGWNEHTIQIRNAPNRSPVDMFVFDMFTCGVRGDRLPPEEENLAQEDLESYGIDWQALRDDEILHSQRLNNSSRESDNSWVGQAGPPAQLSHVLVDPPVSTLTDAEITALANMFSHLVGSSDEADVYSLWTQALVYCRYLYPNVF</sequence>
<name>A0AAD7E529_9AGAR</name>
<dbReference type="PANTHER" id="PTHR46791">
    <property type="entry name" value="EXPRESSED PROTEIN"/>
    <property type="match status" value="1"/>
</dbReference>
<dbReference type="PANTHER" id="PTHR46791:SF5">
    <property type="entry name" value="CLR5 DOMAIN-CONTAINING PROTEIN-RELATED"/>
    <property type="match status" value="1"/>
</dbReference>
<dbReference type="Proteomes" id="UP001219525">
    <property type="component" value="Unassembled WGS sequence"/>
</dbReference>
<feature type="domain" description="Integrase core" evidence="1">
    <location>
        <begin position="1"/>
        <end position="106"/>
    </location>
</feature>
<dbReference type="AlphaFoldDB" id="A0AAD7E529"/>